<accession>A0AAD5T2T8</accession>
<evidence type="ECO:0000313" key="2">
    <source>
        <dbReference type="Proteomes" id="UP001211907"/>
    </source>
</evidence>
<keyword evidence="2" id="KW-1185">Reference proteome</keyword>
<proteinExistence type="predicted"/>
<dbReference type="Proteomes" id="UP001211907">
    <property type="component" value="Unassembled WGS sequence"/>
</dbReference>
<evidence type="ECO:0000313" key="1">
    <source>
        <dbReference type="EMBL" id="KAJ3126781.1"/>
    </source>
</evidence>
<organism evidence="1 2">
    <name type="scientific">Physocladia obscura</name>
    <dbReference type="NCBI Taxonomy" id="109957"/>
    <lineage>
        <taxon>Eukaryota</taxon>
        <taxon>Fungi</taxon>
        <taxon>Fungi incertae sedis</taxon>
        <taxon>Chytridiomycota</taxon>
        <taxon>Chytridiomycota incertae sedis</taxon>
        <taxon>Chytridiomycetes</taxon>
        <taxon>Chytridiales</taxon>
        <taxon>Chytriomycetaceae</taxon>
        <taxon>Physocladia</taxon>
    </lineage>
</organism>
<dbReference type="AlphaFoldDB" id="A0AAD5T2T8"/>
<sequence length="299" mass="34038">MTAGTLAKRKEKQIALKPQVTALAKLPPIPTSEGSQKVQKISKLIKPKTIGRLEPLPKKSFEKNEEIIELGPNSVINTVDDKNEMNQAIFLTILDLKDSPLPQINEKFKKSTITFDVSERKLFKIPLKYLQVLIDTIFQASHLTPLLIDPSGRVDTYFTYAGNGLVVDCKKILIQCDIQKAVSKEDAKEELRKVIVAGLKHGKTMVFTMMNSAFAFQKYFDDKFFPECILQQAGAEFLKDKNAYNPCLRKEDLDEFGGFYPNNDFKVLLTTQFELEDYEQFLEKSLDLMNVVPVFIENE</sequence>
<protein>
    <submittedName>
        <fullName evidence="1">Uncharacterized protein</fullName>
    </submittedName>
</protein>
<comment type="caution">
    <text evidence="1">The sequence shown here is derived from an EMBL/GenBank/DDBJ whole genome shotgun (WGS) entry which is preliminary data.</text>
</comment>
<reference evidence="1" key="1">
    <citation type="submission" date="2020-05" db="EMBL/GenBank/DDBJ databases">
        <title>Phylogenomic resolution of chytrid fungi.</title>
        <authorList>
            <person name="Stajich J.E."/>
            <person name="Amses K."/>
            <person name="Simmons R."/>
            <person name="Seto K."/>
            <person name="Myers J."/>
            <person name="Bonds A."/>
            <person name="Quandt C.A."/>
            <person name="Barry K."/>
            <person name="Liu P."/>
            <person name="Grigoriev I."/>
            <person name="Longcore J.E."/>
            <person name="James T.Y."/>
        </authorList>
    </citation>
    <scope>NUCLEOTIDE SEQUENCE</scope>
    <source>
        <strain evidence="1">JEL0513</strain>
    </source>
</reference>
<dbReference type="EMBL" id="JADGJH010000542">
    <property type="protein sequence ID" value="KAJ3126781.1"/>
    <property type="molecule type" value="Genomic_DNA"/>
</dbReference>
<gene>
    <name evidence="1" type="ORF">HK100_010086</name>
</gene>
<name>A0AAD5T2T8_9FUNG</name>